<gene>
    <name evidence="1" type="ORF">H6G06_13320</name>
</gene>
<sequence length="78" mass="9257">MSENKEERLDIAKKFKEIIQEIDPEDLIQFIDDNWTLNLIDIIDSLCEKGRKKNLQLEDEVTRLSLEVTYRNSTDSKE</sequence>
<dbReference type="Proteomes" id="UP000662185">
    <property type="component" value="Unassembled WGS sequence"/>
</dbReference>
<accession>A0A926WIH4</accession>
<proteinExistence type="predicted"/>
<evidence type="ECO:0000313" key="2">
    <source>
        <dbReference type="Proteomes" id="UP000662185"/>
    </source>
</evidence>
<protein>
    <submittedName>
        <fullName evidence="1">Uncharacterized protein</fullName>
    </submittedName>
</protein>
<comment type="caution">
    <text evidence="1">The sequence shown here is derived from an EMBL/GenBank/DDBJ whole genome shotgun (WGS) entry which is preliminary data.</text>
</comment>
<name>A0A926WIH4_9NOST</name>
<keyword evidence="2" id="KW-1185">Reference proteome</keyword>
<reference evidence="2" key="1">
    <citation type="journal article" date="2020" name="ISME J.">
        <title>Comparative genomics reveals insights into cyanobacterial evolution and habitat adaptation.</title>
        <authorList>
            <person name="Chen M.Y."/>
            <person name="Teng W.K."/>
            <person name="Zhao L."/>
            <person name="Hu C.X."/>
            <person name="Zhou Y.K."/>
            <person name="Han B.P."/>
            <person name="Song L.R."/>
            <person name="Shu W.S."/>
        </authorList>
    </citation>
    <scope>NUCLEOTIDE SEQUENCE [LARGE SCALE GENOMIC DNA]</scope>
    <source>
        <strain evidence="2">FACHB-251</strain>
    </source>
</reference>
<organism evidence="1 2">
    <name type="scientific">Anabaena sphaerica FACHB-251</name>
    <dbReference type="NCBI Taxonomy" id="2692883"/>
    <lineage>
        <taxon>Bacteria</taxon>
        <taxon>Bacillati</taxon>
        <taxon>Cyanobacteriota</taxon>
        <taxon>Cyanophyceae</taxon>
        <taxon>Nostocales</taxon>
        <taxon>Nostocaceae</taxon>
        <taxon>Anabaena</taxon>
    </lineage>
</organism>
<dbReference type="AlphaFoldDB" id="A0A926WIH4"/>
<dbReference type="RefSeq" id="WP_190560800.1">
    <property type="nucleotide sequence ID" value="NZ_JACJQU010000006.1"/>
</dbReference>
<evidence type="ECO:0000313" key="1">
    <source>
        <dbReference type="EMBL" id="MBD2294434.1"/>
    </source>
</evidence>
<dbReference type="EMBL" id="JACJQU010000006">
    <property type="protein sequence ID" value="MBD2294434.1"/>
    <property type="molecule type" value="Genomic_DNA"/>
</dbReference>